<protein>
    <submittedName>
        <fullName evidence="7">Uncharacterized protein</fullName>
    </submittedName>
</protein>
<feature type="domain" description="SH3" evidence="4">
    <location>
        <begin position="771"/>
        <end position="832"/>
    </location>
</feature>
<dbReference type="AlphaFoldDB" id="A0A8R1E173"/>
<dbReference type="CDD" id="cd01221">
    <property type="entry name" value="PH_ephexin"/>
    <property type="match status" value="1"/>
</dbReference>
<evidence type="ECO:0000259" key="6">
    <source>
        <dbReference type="PROSITE" id="PS50010"/>
    </source>
</evidence>
<proteinExistence type="predicted"/>
<keyword evidence="8" id="KW-1185">Reference proteome</keyword>
<dbReference type="Proteomes" id="UP000005237">
    <property type="component" value="Unassembled WGS sequence"/>
</dbReference>
<evidence type="ECO:0000259" key="5">
    <source>
        <dbReference type="PROSITE" id="PS50003"/>
    </source>
</evidence>
<dbReference type="InterPro" id="IPR001849">
    <property type="entry name" value="PH_domain"/>
</dbReference>
<dbReference type="InterPro" id="IPR000219">
    <property type="entry name" value="DH_dom"/>
</dbReference>
<dbReference type="Gene3D" id="2.30.29.30">
    <property type="entry name" value="Pleckstrin-homology domain (PH domain)/Phosphotyrosine-binding domain (PTB)"/>
    <property type="match status" value="1"/>
</dbReference>
<dbReference type="PROSITE" id="PS50002">
    <property type="entry name" value="SH3"/>
    <property type="match status" value="1"/>
</dbReference>
<feature type="region of interest" description="Disordered" evidence="3">
    <location>
        <begin position="138"/>
        <end position="159"/>
    </location>
</feature>
<dbReference type="Pfam" id="PF00621">
    <property type="entry name" value="RhoGEF"/>
    <property type="match status" value="1"/>
</dbReference>
<dbReference type="SUPFAM" id="SSF50729">
    <property type="entry name" value="PH domain-like"/>
    <property type="match status" value="1"/>
</dbReference>
<dbReference type="SMART" id="SM00233">
    <property type="entry name" value="PH"/>
    <property type="match status" value="1"/>
</dbReference>
<dbReference type="SUPFAM" id="SSF48065">
    <property type="entry name" value="DBL homology domain (DH-domain)"/>
    <property type="match status" value="1"/>
</dbReference>
<dbReference type="SMART" id="SM00326">
    <property type="entry name" value="SH3"/>
    <property type="match status" value="1"/>
</dbReference>
<dbReference type="Gene3D" id="1.20.900.10">
    <property type="entry name" value="Dbl homology (DH) domain"/>
    <property type="match status" value="1"/>
</dbReference>
<dbReference type="InterPro" id="IPR036028">
    <property type="entry name" value="SH3-like_dom_sf"/>
</dbReference>
<feature type="region of interest" description="Disordered" evidence="3">
    <location>
        <begin position="52"/>
        <end position="73"/>
    </location>
</feature>
<reference evidence="7" key="2">
    <citation type="submission" date="2022-06" db="UniProtKB">
        <authorList>
            <consortium name="EnsemblMetazoa"/>
        </authorList>
    </citation>
    <scope>IDENTIFICATION</scope>
    <source>
        <strain evidence="7">DF5081</strain>
    </source>
</reference>
<dbReference type="InterPro" id="IPR047270">
    <property type="entry name" value="PH_ephexin"/>
</dbReference>
<dbReference type="PANTHER" id="PTHR12845:SF5">
    <property type="entry name" value="EPHEXIN, ISOFORM D"/>
    <property type="match status" value="1"/>
</dbReference>
<organism evidence="7 8">
    <name type="scientific">Caenorhabditis japonica</name>
    <dbReference type="NCBI Taxonomy" id="281687"/>
    <lineage>
        <taxon>Eukaryota</taxon>
        <taxon>Metazoa</taxon>
        <taxon>Ecdysozoa</taxon>
        <taxon>Nematoda</taxon>
        <taxon>Chromadorea</taxon>
        <taxon>Rhabditida</taxon>
        <taxon>Rhabditina</taxon>
        <taxon>Rhabditomorpha</taxon>
        <taxon>Rhabditoidea</taxon>
        <taxon>Rhabditidae</taxon>
        <taxon>Peloderinae</taxon>
        <taxon>Caenorhabditis</taxon>
    </lineage>
</organism>
<dbReference type="Gene3D" id="2.30.30.40">
    <property type="entry name" value="SH3 Domains"/>
    <property type="match status" value="1"/>
</dbReference>
<feature type="domain" description="DH" evidence="6">
    <location>
        <begin position="384"/>
        <end position="602"/>
    </location>
</feature>
<dbReference type="CDD" id="cd00160">
    <property type="entry name" value="RhoGEF"/>
    <property type="match status" value="1"/>
</dbReference>
<evidence type="ECO:0000259" key="4">
    <source>
        <dbReference type="PROSITE" id="PS50002"/>
    </source>
</evidence>
<dbReference type="EnsemblMetazoa" id="CJA17224a.1">
    <property type="protein sequence ID" value="CJA17224a.1"/>
    <property type="gene ID" value="WBGene00136428"/>
</dbReference>
<dbReference type="PROSITE" id="PS50010">
    <property type="entry name" value="DH_2"/>
    <property type="match status" value="1"/>
</dbReference>
<dbReference type="SUPFAM" id="SSF50044">
    <property type="entry name" value="SH3-domain"/>
    <property type="match status" value="1"/>
</dbReference>
<reference evidence="8" key="1">
    <citation type="submission" date="2010-08" db="EMBL/GenBank/DDBJ databases">
        <authorList>
            <consortium name="Caenorhabditis japonica Sequencing Consortium"/>
            <person name="Wilson R.K."/>
        </authorList>
    </citation>
    <scope>NUCLEOTIDE SEQUENCE [LARGE SCALE GENOMIC DNA]</scope>
    <source>
        <strain evidence="8">DF5081</strain>
    </source>
</reference>
<evidence type="ECO:0000313" key="7">
    <source>
        <dbReference type="EnsemblMetazoa" id="CJA17224a.1"/>
    </source>
</evidence>
<dbReference type="InterPro" id="IPR011993">
    <property type="entry name" value="PH-like_dom_sf"/>
</dbReference>
<dbReference type="CDD" id="cd11793">
    <property type="entry name" value="SH3_ephexin1_like"/>
    <property type="match status" value="1"/>
</dbReference>
<evidence type="ECO:0000313" key="8">
    <source>
        <dbReference type="Proteomes" id="UP000005237"/>
    </source>
</evidence>
<evidence type="ECO:0000256" key="2">
    <source>
        <dbReference type="PROSITE-ProRule" id="PRU00192"/>
    </source>
</evidence>
<name>A0A8R1E173_CAEJA</name>
<sequence>MDPFKTHLEAFGPELSSDYESADALLLDAPRTMDDTADEKYVARPAIGHLPLDESWTPDQAVHDESPEEEEYKRQYTCRMVPNEQPLYQHYMLEAATADAVVDGEPSKMTMEDLKPAEVPVLPEVVALKPADGRKCAKRGRPARAVGRPPKYPGGSPSQSTPIIMSLLERVSKLETAFSELTAANAILVETNAKNERIINDLRNSSAPYDLHFPALSNANSTVNIKKSCPLYRDICKNTPLLGKVSAQLKLANDFRQLEKKCCLAVIEGLADDKSDQQSDKDKYFIDALTDACSLPKHIETFRVKCRNPDINARPTKVRFECQKDRDNFIRNFSKALRALPSSPKFPRPLRCRRDMTPDELSVLKNLRKKVFEANREAGEIRFYIRDLEIVQSPTPRPLPTSSNVRVAPAYGALQTRSLRTVMDAAAFATRECRKSREPWPMFCSDFSEPLSKCMRNSLFDWSELSAFYTEYNILLLCDLENRLEENLILDDICDILLEHFEKHFEVYIKYCSNQVYQDRTLRRLKSDNAGFLAAVQRLEENKQCQGLDMRSFLMLPMQRITRYPLLLYAILDRISTTDDRYKTATEALTSSNRVVRECNEGARRMERTEQLLEIDRRLVYKDADLKRIPLVSNSRYLVKKGVLTQLVERRSSNILQSRQKARTLHVFLFSDMIMITKKKLNGTFVCKDYAARRFVDMQPIEPDNPKIPMGAVSNLVGRPHLFLCTLMRNAREKQTELLLSADSETDRERWLSAVRPPTSTNPEEKIYAEWDCPQAVVVHSYQPSQNDELALRIGDTLNILRKMPDGWLYGERVGDALGGWFPSSYVQAIINDHTRANNYRQRLRIIQAASGWHGNVSPASTGRGGMPLMNRLRRMSNPKNYFNSGAVGL</sequence>
<evidence type="ECO:0000256" key="1">
    <source>
        <dbReference type="ARBA" id="ARBA00022443"/>
    </source>
</evidence>
<dbReference type="PROSITE" id="PS50003">
    <property type="entry name" value="PH_DOMAIN"/>
    <property type="match status" value="1"/>
</dbReference>
<evidence type="ECO:0000256" key="3">
    <source>
        <dbReference type="SAM" id="MobiDB-lite"/>
    </source>
</evidence>
<feature type="domain" description="PH" evidence="5">
    <location>
        <begin position="637"/>
        <end position="760"/>
    </location>
</feature>
<dbReference type="GO" id="GO:0005085">
    <property type="term" value="F:guanyl-nucleotide exchange factor activity"/>
    <property type="evidence" value="ECO:0007669"/>
    <property type="project" value="InterPro"/>
</dbReference>
<dbReference type="PANTHER" id="PTHR12845">
    <property type="entry name" value="GUANINE NUCLEOTIDE EXCHANGE FACTOR"/>
    <property type="match status" value="1"/>
</dbReference>
<dbReference type="Pfam" id="PF14604">
    <property type="entry name" value="SH3_9"/>
    <property type="match status" value="1"/>
</dbReference>
<dbReference type="SMART" id="SM00325">
    <property type="entry name" value="RhoGEF"/>
    <property type="match status" value="1"/>
</dbReference>
<accession>A0A8R1E173</accession>
<dbReference type="InterPro" id="IPR001452">
    <property type="entry name" value="SH3_domain"/>
</dbReference>
<keyword evidence="1 2" id="KW-0728">SH3 domain</keyword>
<dbReference type="InterPro" id="IPR047271">
    <property type="entry name" value="Ephexin-like"/>
</dbReference>
<dbReference type="InterPro" id="IPR035899">
    <property type="entry name" value="DBL_dom_sf"/>
</dbReference>